<comment type="catalytic activity">
    <reaction evidence="2 6">
        <text>glutathione + H2O = L-cysteinylglycine + L-glutamate</text>
        <dbReference type="Rhea" id="RHEA:28807"/>
        <dbReference type="ChEBI" id="CHEBI:15377"/>
        <dbReference type="ChEBI" id="CHEBI:29985"/>
        <dbReference type="ChEBI" id="CHEBI:57925"/>
        <dbReference type="ChEBI" id="CHEBI:61694"/>
        <dbReference type="EC" id="3.4.19.13"/>
    </reaction>
</comment>
<dbReference type="RefSeq" id="WP_310140361.1">
    <property type="nucleotide sequence ID" value="NZ_JAVDTR010000007.1"/>
</dbReference>
<evidence type="ECO:0000256" key="6">
    <source>
        <dbReference type="RuleBase" id="RU368036"/>
    </source>
</evidence>
<feature type="binding site" evidence="5">
    <location>
        <position position="428"/>
    </location>
    <ligand>
        <name>L-glutamate</name>
        <dbReference type="ChEBI" id="CHEBI:29985"/>
    </ligand>
</feature>
<comment type="catalytic activity">
    <reaction evidence="1 6">
        <text>an S-substituted glutathione + H2O = an S-substituted L-cysteinylglycine + L-glutamate</text>
        <dbReference type="Rhea" id="RHEA:59468"/>
        <dbReference type="ChEBI" id="CHEBI:15377"/>
        <dbReference type="ChEBI" id="CHEBI:29985"/>
        <dbReference type="ChEBI" id="CHEBI:90779"/>
        <dbReference type="ChEBI" id="CHEBI:143103"/>
        <dbReference type="EC" id="3.4.19.13"/>
    </reaction>
</comment>
<keyword evidence="6" id="KW-0317">Glutathione biosynthesis</keyword>
<feature type="active site" description="Nucleophile" evidence="4">
    <location>
        <position position="345"/>
    </location>
</feature>
<dbReference type="Gene3D" id="3.60.20.40">
    <property type="match status" value="1"/>
</dbReference>
<comment type="catalytic activity">
    <reaction evidence="3 6">
        <text>an N-terminal (5-L-glutamyl)-[peptide] + an alpha-amino acid = 5-L-glutamyl amino acid + an N-terminal L-alpha-aminoacyl-[peptide]</text>
        <dbReference type="Rhea" id="RHEA:23904"/>
        <dbReference type="Rhea" id="RHEA-COMP:9780"/>
        <dbReference type="Rhea" id="RHEA-COMP:9795"/>
        <dbReference type="ChEBI" id="CHEBI:77644"/>
        <dbReference type="ChEBI" id="CHEBI:78597"/>
        <dbReference type="ChEBI" id="CHEBI:78599"/>
        <dbReference type="ChEBI" id="CHEBI:78608"/>
        <dbReference type="EC" id="2.3.2.2"/>
    </reaction>
</comment>
<dbReference type="InterPro" id="IPR052896">
    <property type="entry name" value="GGT-like_enzyme"/>
</dbReference>
<comment type="similarity">
    <text evidence="6">Belongs to the gamma-glutamyltransferase family.</text>
</comment>
<sequence length="531" mass="58483">MQNQMPISRGNMVTSPHYLASAVGSTILGQGGNAYDAAISVSVTLGVVYPHMTGPGGDVFFLMHDGATGEITGYNGSGRAAAGINADTFKSMGMTSIPVRGVLSAITVPGMVDAWWEVWSRYGRLPWAQLLEPAIRYAEKGCPVSRDLCIWLKRNESLIMEQTSLQASFAPLGTLLQEGELLVQPELASSLRKIQADGRESFYNGELANRLTSAIREDGGMLAPIDFANHKGEWVKPISTDYRGYEVHQMPPNSQGFSLLMMLNMLEQVDLSSVPRTSPEFYHLVTEVVKKVFRDRDRYLTDPDFRDIPLDRLLSKGYGHELWSEIHTLPPVAQPFLSKMIGQDTAYAAVVDQEGNAVSFIQSLYFDFGSAYVPGDTGIIMQNRGSFFSLNSLDANVLEPGKRTFHTLMPGLVTHHGKPYMLLGTQGGEGQPQTQISIITGVIDYGLTIQEAINLPRWLYGRTWGEKNDQLRVENRYHNDVCETLTSWGHKVEVRAPWDDVMGQSQGIVIRADGMISGAADPRGDGMAIGW</sequence>
<dbReference type="Pfam" id="PF01019">
    <property type="entry name" value="G_glu_transpept"/>
    <property type="match status" value="1"/>
</dbReference>
<dbReference type="AlphaFoldDB" id="A0AAP5H2W8"/>
<keyword evidence="6" id="KW-0865">Zymogen</keyword>
<evidence type="ECO:0000256" key="5">
    <source>
        <dbReference type="PIRSR" id="PIRSR600101-2"/>
    </source>
</evidence>
<comment type="pathway">
    <text evidence="6">Sulfur metabolism; glutathione metabolism.</text>
</comment>
<evidence type="ECO:0000256" key="3">
    <source>
        <dbReference type="ARBA" id="ARBA00047417"/>
    </source>
</evidence>
<dbReference type="PANTHER" id="PTHR43881">
    <property type="entry name" value="GAMMA-GLUTAMYLTRANSPEPTIDASE (AFU_ORTHOLOGUE AFUA_4G13580)"/>
    <property type="match status" value="1"/>
</dbReference>
<dbReference type="GO" id="GO:0036374">
    <property type="term" value="F:glutathione hydrolase activity"/>
    <property type="evidence" value="ECO:0007669"/>
    <property type="project" value="UniProtKB-UniRule"/>
</dbReference>
<dbReference type="PANTHER" id="PTHR43881:SF1">
    <property type="entry name" value="GAMMA-GLUTAMYLTRANSPEPTIDASE (AFU_ORTHOLOGUE AFUA_4G13580)"/>
    <property type="match status" value="1"/>
</dbReference>
<dbReference type="Gene3D" id="1.10.246.130">
    <property type="match status" value="1"/>
</dbReference>
<dbReference type="EC" id="3.4.19.13" evidence="6"/>
<comment type="subunit">
    <text evidence="6">This enzyme consists of two polypeptide chains, which are synthesized in precursor form from a single polypeptide.</text>
</comment>
<comment type="caution">
    <text evidence="7">The sequence shown here is derived from an EMBL/GenBank/DDBJ whole genome shotgun (WGS) entry which is preliminary data.</text>
</comment>
<dbReference type="PRINTS" id="PR01210">
    <property type="entry name" value="GGTRANSPTASE"/>
</dbReference>
<comment type="PTM">
    <text evidence="6">Cleaved by autocatalysis into a large and a small subunit.</text>
</comment>
<evidence type="ECO:0000256" key="2">
    <source>
        <dbReference type="ARBA" id="ARBA00001089"/>
    </source>
</evidence>
<organism evidence="7 8">
    <name type="scientific">Paenibacillus amylolyticus</name>
    <dbReference type="NCBI Taxonomy" id="1451"/>
    <lineage>
        <taxon>Bacteria</taxon>
        <taxon>Bacillati</taxon>
        <taxon>Bacillota</taxon>
        <taxon>Bacilli</taxon>
        <taxon>Bacillales</taxon>
        <taxon>Paenibacillaceae</taxon>
        <taxon>Paenibacillus</taxon>
    </lineage>
</organism>
<dbReference type="SUPFAM" id="SSF56235">
    <property type="entry name" value="N-terminal nucleophile aminohydrolases (Ntn hydrolases)"/>
    <property type="match status" value="1"/>
</dbReference>
<gene>
    <name evidence="7" type="ORF">J2W91_002753</name>
</gene>
<keyword evidence="6 7" id="KW-0378">Hydrolase</keyword>
<name>A0AAP5H2W8_PAEAM</name>
<dbReference type="EC" id="2.3.2.2" evidence="6"/>
<dbReference type="InterPro" id="IPR043138">
    <property type="entry name" value="GGT_lsub"/>
</dbReference>
<dbReference type="NCBIfam" id="TIGR00066">
    <property type="entry name" value="g_glut_trans"/>
    <property type="match status" value="1"/>
</dbReference>
<dbReference type="Proteomes" id="UP001254832">
    <property type="component" value="Unassembled WGS sequence"/>
</dbReference>
<keyword evidence="6 7" id="KW-0012">Acyltransferase</keyword>
<proteinExistence type="inferred from homology"/>
<dbReference type="InterPro" id="IPR029055">
    <property type="entry name" value="Ntn_hydrolases_N"/>
</dbReference>
<reference evidence="7" key="1">
    <citation type="submission" date="2023-07" db="EMBL/GenBank/DDBJ databases">
        <title>Sorghum-associated microbial communities from plants grown in Nebraska, USA.</title>
        <authorList>
            <person name="Schachtman D."/>
        </authorList>
    </citation>
    <scope>NUCLEOTIDE SEQUENCE</scope>
    <source>
        <strain evidence="7">BE80</strain>
    </source>
</reference>
<evidence type="ECO:0000256" key="1">
    <source>
        <dbReference type="ARBA" id="ARBA00001049"/>
    </source>
</evidence>
<dbReference type="EMBL" id="JAVDTR010000007">
    <property type="protein sequence ID" value="MDR6724285.1"/>
    <property type="molecule type" value="Genomic_DNA"/>
</dbReference>
<protein>
    <recommendedName>
        <fullName evidence="6">Glutathione hydrolase proenzyme</fullName>
        <ecNumber evidence="6">2.3.2.2</ecNumber>
        <ecNumber evidence="6">3.4.19.13</ecNumber>
    </recommendedName>
    <component>
        <recommendedName>
            <fullName evidence="6">Glutathione hydrolase large chain</fullName>
        </recommendedName>
    </component>
    <component>
        <recommendedName>
            <fullName evidence="6">Glutathione hydrolase small chain</fullName>
        </recommendedName>
    </component>
</protein>
<evidence type="ECO:0000313" key="8">
    <source>
        <dbReference type="Proteomes" id="UP001254832"/>
    </source>
</evidence>
<dbReference type="GO" id="GO:0006750">
    <property type="term" value="P:glutathione biosynthetic process"/>
    <property type="evidence" value="ECO:0007669"/>
    <property type="project" value="UniProtKB-KW"/>
</dbReference>
<accession>A0AAP5H2W8</accession>
<evidence type="ECO:0000313" key="7">
    <source>
        <dbReference type="EMBL" id="MDR6724285.1"/>
    </source>
</evidence>
<dbReference type="InterPro" id="IPR000101">
    <property type="entry name" value="GGT_peptidase"/>
</dbReference>
<keyword evidence="6 7" id="KW-0808">Transferase</keyword>
<evidence type="ECO:0000256" key="4">
    <source>
        <dbReference type="PIRSR" id="PIRSR600101-1"/>
    </source>
</evidence>
<dbReference type="InterPro" id="IPR043137">
    <property type="entry name" value="GGT_ssub_C"/>
</dbReference>
<dbReference type="GO" id="GO:0006751">
    <property type="term" value="P:glutathione catabolic process"/>
    <property type="evidence" value="ECO:0007669"/>
    <property type="project" value="UniProtKB-UniRule"/>
</dbReference>
<dbReference type="GO" id="GO:0103068">
    <property type="term" value="F:leukotriene C4 gamma-glutamyl transferase activity"/>
    <property type="evidence" value="ECO:0007669"/>
    <property type="project" value="UniProtKB-EC"/>
</dbReference>